<dbReference type="SUPFAM" id="SSF51101">
    <property type="entry name" value="Mannose-binding lectins"/>
    <property type="match status" value="1"/>
</dbReference>
<evidence type="ECO:0000313" key="3">
    <source>
        <dbReference type="Proteomes" id="UP001201163"/>
    </source>
</evidence>
<proteinExistence type="predicted"/>
<evidence type="ECO:0000313" key="1">
    <source>
        <dbReference type="EMBL" id="KAH8980542.1"/>
    </source>
</evidence>
<dbReference type="Proteomes" id="UP001201163">
    <property type="component" value="Unassembled WGS sequence"/>
</dbReference>
<gene>
    <name evidence="1" type="ORF">EDB92DRAFT_1953888</name>
    <name evidence="2" type="ORF">EDB92DRAFT_1953900</name>
</gene>
<dbReference type="AlphaFoldDB" id="A0AAD4L947"/>
<dbReference type="Gene3D" id="2.100.10.30">
    <property type="entry name" value="Jacalin-like lectin domain"/>
    <property type="match status" value="1"/>
</dbReference>
<comment type="caution">
    <text evidence="1">The sequence shown here is derived from an EMBL/GenBank/DDBJ whole genome shotgun (WGS) entry which is preliminary data.</text>
</comment>
<reference evidence="1" key="1">
    <citation type="submission" date="2022-01" db="EMBL/GenBank/DDBJ databases">
        <title>Comparative genomics reveals a dynamic genome evolution in the ectomycorrhizal milk-cap (Lactarius) mushrooms.</title>
        <authorList>
            <consortium name="DOE Joint Genome Institute"/>
            <person name="Lebreton A."/>
            <person name="Tang N."/>
            <person name="Kuo A."/>
            <person name="LaButti K."/>
            <person name="Drula E."/>
            <person name="Barry K."/>
            <person name="Clum A."/>
            <person name="Lipzen A."/>
            <person name="Mousain D."/>
            <person name="Ng V."/>
            <person name="Wang R."/>
            <person name="Wang X."/>
            <person name="Dai Y."/>
            <person name="Henrissat B."/>
            <person name="Grigoriev I.V."/>
            <person name="Guerin-Laguette A."/>
            <person name="Yu F."/>
            <person name="Martin F.M."/>
        </authorList>
    </citation>
    <scope>NUCLEOTIDE SEQUENCE</scope>
    <source>
        <strain evidence="1">QP</strain>
    </source>
</reference>
<organism evidence="1 3">
    <name type="scientific">Lactarius akahatsu</name>
    <dbReference type="NCBI Taxonomy" id="416441"/>
    <lineage>
        <taxon>Eukaryota</taxon>
        <taxon>Fungi</taxon>
        <taxon>Dikarya</taxon>
        <taxon>Basidiomycota</taxon>
        <taxon>Agaricomycotina</taxon>
        <taxon>Agaricomycetes</taxon>
        <taxon>Russulales</taxon>
        <taxon>Russulaceae</taxon>
        <taxon>Lactarius</taxon>
    </lineage>
</organism>
<dbReference type="EMBL" id="JAKELL010000134">
    <property type="protein sequence ID" value="KAH8980542.1"/>
    <property type="molecule type" value="Genomic_DNA"/>
</dbReference>
<dbReference type="InterPro" id="IPR036404">
    <property type="entry name" value="Jacalin-like_lectin_dom_sf"/>
</dbReference>
<accession>A0AAD4L947</accession>
<name>A0AAD4L947_9AGAM</name>
<protein>
    <submittedName>
        <fullName evidence="1">Uncharacterized protein</fullName>
    </submittedName>
</protein>
<dbReference type="EMBL" id="JAKELL010000134">
    <property type="protein sequence ID" value="KAH8980553.1"/>
    <property type="molecule type" value="Genomic_DNA"/>
</dbReference>
<sequence length="207" mass="21860">MAYSIAANTRLAGSPQGIFLDDLTNPNVGKWPKTQAIRAITNIVVYTGEIIDSVRITYAVENGGVVSPVTVQHGGNSGSPTLTFGVSGNAYFLMSKFLFTPGITLLTADEKILAVYGSRLTGTSLYGDKNITQLSFVVVNSAGGTPQVKVYTATGTFYNPTVNSKFELSWPLTAASSYTFTPPGVNNAFLQAIGFSNALDRADAALL</sequence>
<keyword evidence="3" id="KW-1185">Reference proteome</keyword>
<evidence type="ECO:0000313" key="2">
    <source>
        <dbReference type="EMBL" id="KAH8980553.1"/>
    </source>
</evidence>